<keyword evidence="6 8" id="KW-1133">Transmembrane helix</keyword>
<feature type="transmembrane region" description="Helical" evidence="8">
    <location>
        <begin position="82"/>
        <end position="104"/>
    </location>
</feature>
<keyword evidence="3" id="KW-0813">Transport</keyword>
<evidence type="ECO:0000256" key="5">
    <source>
        <dbReference type="ARBA" id="ARBA00022692"/>
    </source>
</evidence>
<evidence type="ECO:0000256" key="8">
    <source>
        <dbReference type="SAM" id="Phobius"/>
    </source>
</evidence>
<keyword evidence="4" id="KW-1003">Cell membrane</keyword>
<evidence type="ECO:0000256" key="2">
    <source>
        <dbReference type="ARBA" id="ARBA00007935"/>
    </source>
</evidence>
<dbReference type="CDD" id="cd06550">
    <property type="entry name" value="TM_ABC_iron-siderophores_like"/>
    <property type="match status" value="1"/>
</dbReference>
<feature type="transmembrane region" description="Helical" evidence="8">
    <location>
        <begin position="110"/>
        <end position="130"/>
    </location>
</feature>
<comment type="subcellular location">
    <subcellularLocation>
        <location evidence="1">Cell membrane</location>
        <topology evidence="1">Multi-pass membrane protein</topology>
    </subcellularLocation>
</comment>
<dbReference type="PANTHER" id="PTHR30472">
    <property type="entry name" value="FERRIC ENTEROBACTIN TRANSPORT SYSTEM PERMEASE PROTEIN"/>
    <property type="match status" value="1"/>
</dbReference>
<name>A0A369L8X3_9ACTN</name>
<dbReference type="Gene3D" id="1.10.3470.10">
    <property type="entry name" value="ABC transporter involved in vitamin B12 uptake, BtuC"/>
    <property type="match status" value="1"/>
</dbReference>
<evidence type="ECO:0000256" key="4">
    <source>
        <dbReference type="ARBA" id="ARBA00022475"/>
    </source>
</evidence>
<feature type="transmembrane region" description="Helical" evidence="8">
    <location>
        <begin position="170"/>
        <end position="195"/>
    </location>
</feature>
<feature type="chain" id="PRO_5017033895" evidence="9">
    <location>
        <begin position="27"/>
        <end position="325"/>
    </location>
</feature>
<evidence type="ECO:0000256" key="7">
    <source>
        <dbReference type="ARBA" id="ARBA00023136"/>
    </source>
</evidence>
<evidence type="ECO:0000256" key="9">
    <source>
        <dbReference type="SAM" id="SignalP"/>
    </source>
</evidence>
<feature type="transmembrane region" description="Helical" evidence="8">
    <location>
        <begin position="50"/>
        <end position="70"/>
    </location>
</feature>
<evidence type="ECO:0000256" key="6">
    <source>
        <dbReference type="ARBA" id="ARBA00022989"/>
    </source>
</evidence>
<evidence type="ECO:0000256" key="1">
    <source>
        <dbReference type="ARBA" id="ARBA00004651"/>
    </source>
</evidence>
<accession>A0A369L8X3</accession>
<proteinExistence type="inferred from homology"/>
<dbReference type="SUPFAM" id="SSF81345">
    <property type="entry name" value="ABC transporter involved in vitamin B12 uptake, BtuC"/>
    <property type="match status" value="1"/>
</dbReference>
<comment type="caution">
    <text evidence="10">The sequence shown here is derived from an EMBL/GenBank/DDBJ whole genome shotgun (WGS) entry which is preliminary data.</text>
</comment>
<evidence type="ECO:0000313" key="10">
    <source>
        <dbReference type="EMBL" id="RDB55624.1"/>
    </source>
</evidence>
<dbReference type="InterPro" id="IPR037294">
    <property type="entry name" value="ABC_BtuC-like"/>
</dbReference>
<keyword evidence="9" id="KW-0732">Signal</keyword>
<reference evidence="10 11" key="1">
    <citation type="journal article" date="2018" name="Elife">
        <title>Discovery and characterization of a prevalent human gut bacterial enzyme sufficient for the inactivation of a family of plant toxins.</title>
        <authorList>
            <person name="Koppel N."/>
            <person name="Bisanz J.E."/>
            <person name="Pandelia M.E."/>
            <person name="Turnbaugh P.J."/>
            <person name="Balskus E.P."/>
        </authorList>
    </citation>
    <scope>NUCLEOTIDE SEQUENCE [LARGE SCALE GENOMIC DNA]</scope>
    <source>
        <strain evidence="10 11">OB21 GAM31</strain>
    </source>
</reference>
<comment type="similarity">
    <text evidence="2">Belongs to the binding-protein-dependent transport system permease family. FecCD subfamily.</text>
</comment>
<evidence type="ECO:0000256" key="3">
    <source>
        <dbReference type="ARBA" id="ARBA00022448"/>
    </source>
</evidence>
<protein>
    <submittedName>
        <fullName evidence="10">Iron ABC transporter permease</fullName>
    </submittedName>
</protein>
<evidence type="ECO:0000313" key="11">
    <source>
        <dbReference type="Proteomes" id="UP000253975"/>
    </source>
</evidence>
<dbReference type="Proteomes" id="UP000253975">
    <property type="component" value="Unassembled WGS sequence"/>
</dbReference>
<dbReference type="InterPro" id="IPR000522">
    <property type="entry name" value="ABC_transptr_permease_BtuC"/>
</dbReference>
<feature type="transmembrane region" description="Helical" evidence="8">
    <location>
        <begin position="295"/>
        <end position="314"/>
    </location>
</feature>
<dbReference type="Pfam" id="PF01032">
    <property type="entry name" value="FecCD"/>
    <property type="match status" value="1"/>
</dbReference>
<feature type="transmembrane region" description="Helical" evidence="8">
    <location>
        <begin position="137"/>
        <end position="158"/>
    </location>
</feature>
<dbReference type="GO" id="GO:0022857">
    <property type="term" value="F:transmembrane transporter activity"/>
    <property type="evidence" value="ECO:0007669"/>
    <property type="project" value="InterPro"/>
</dbReference>
<dbReference type="EMBL" id="PPTO01000018">
    <property type="protein sequence ID" value="RDB55624.1"/>
    <property type="molecule type" value="Genomic_DNA"/>
</dbReference>
<keyword evidence="7 8" id="KW-0472">Membrane</keyword>
<dbReference type="AlphaFoldDB" id="A0A369L8X3"/>
<sequence length="325" mass="32726">MFLLSLVALAAVMFASLSLGSSTIGATDVAAFVAGNASDMANNVLANVRVPRVLGGVLAGAALAEAGALIQATLNNPLASPNIIGVNAGSGLFVLLFACVAPHALGISAAAAFLGALASALLVFFVSAYAGASRLTIVLAGMALTAIFTAGMNTVLIFNPDAYVNSSGFLVGSLSGVMVSELAIPGIMICAGLILAMGQGTRLNILSLGDEGAHALGLNVNCTRLALLSLAALLAGAAVCFSGLIGFVGLIVPHVVRYVAGHDNRRVLVLSPIMGAILVCACDTIARTLFAPFEIPVGICMALVGGPFFIYLILRSRKGEVDGRA</sequence>
<feature type="signal peptide" evidence="9">
    <location>
        <begin position="1"/>
        <end position="26"/>
    </location>
</feature>
<dbReference type="PANTHER" id="PTHR30472:SF25">
    <property type="entry name" value="ABC TRANSPORTER PERMEASE PROTEIN MJ0876-RELATED"/>
    <property type="match status" value="1"/>
</dbReference>
<dbReference type="GO" id="GO:0005886">
    <property type="term" value="C:plasma membrane"/>
    <property type="evidence" value="ECO:0007669"/>
    <property type="project" value="UniProtKB-SubCell"/>
</dbReference>
<feature type="transmembrane region" description="Helical" evidence="8">
    <location>
        <begin position="241"/>
        <end position="260"/>
    </location>
</feature>
<dbReference type="FunFam" id="1.10.3470.10:FF:000001">
    <property type="entry name" value="Vitamin B12 ABC transporter permease BtuC"/>
    <property type="match status" value="1"/>
</dbReference>
<organism evidence="10 11">
    <name type="scientific">Slackia isoflavoniconvertens</name>
    <dbReference type="NCBI Taxonomy" id="572010"/>
    <lineage>
        <taxon>Bacteria</taxon>
        <taxon>Bacillati</taxon>
        <taxon>Actinomycetota</taxon>
        <taxon>Coriobacteriia</taxon>
        <taxon>Eggerthellales</taxon>
        <taxon>Eggerthellaceae</taxon>
        <taxon>Slackia</taxon>
    </lineage>
</organism>
<gene>
    <name evidence="10" type="ORF">C1881_09220</name>
</gene>
<keyword evidence="5 8" id="KW-0812">Transmembrane</keyword>